<dbReference type="InterPro" id="IPR027417">
    <property type="entry name" value="P-loop_NTPase"/>
</dbReference>
<feature type="domain" description="ABC transporter" evidence="6">
    <location>
        <begin position="67"/>
        <end position="126"/>
    </location>
</feature>
<name>A0A2J7ZY57_9CHLO</name>
<keyword evidence="2" id="KW-0677">Repeat</keyword>
<proteinExistence type="predicted"/>
<comment type="caution">
    <text evidence="7">The sequence shown here is derived from an EMBL/GenBank/DDBJ whole genome shotgun (WGS) entry which is preliminary data.</text>
</comment>
<evidence type="ECO:0000256" key="5">
    <source>
        <dbReference type="SAM" id="MobiDB-lite"/>
    </source>
</evidence>
<sequence length="152" mass="15852">VSALVESRYNAVERLLSYADLAPEEDAVQAARPPPHRPAGLAAWPAGGALEFRDVWMSYRAGLEPVLQGVSFAIGDGEKVGIVGRTGSGKSSLVVALFRLVELQRGQMLLDGVDLRGLGDSAASTRRPSATSRMGLATRNCGNSEGSGGNEG</sequence>
<feature type="region of interest" description="Disordered" evidence="5">
    <location>
        <begin position="120"/>
        <end position="152"/>
    </location>
</feature>
<reference evidence="7 8" key="1">
    <citation type="journal article" date="2017" name="Mol. Biol. Evol.">
        <title>The 4-celled Tetrabaena socialis nuclear genome reveals the essential components for genetic control of cell number at the origin of multicellularity in the volvocine lineage.</title>
        <authorList>
            <person name="Featherston J."/>
            <person name="Arakaki Y."/>
            <person name="Hanschen E.R."/>
            <person name="Ferris P.J."/>
            <person name="Michod R.E."/>
            <person name="Olson B.J.S.C."/>
            <person name="Nozaki H."/>
            <person name="Durand P.M."/>
        </authorList>
    </citation>
    <scope>NUCLEOTIDE SEQUENCE [LARGE SCALE GENOMIC DNA]</scope>
    <source>
        <strain evidence="7 8">NIES-571</strain>
    </source>
</reference>
<dbReference type="GO" id="GO:0042626">
    <property type="term" value="F:ATPase-coupled transmembrane transporter activity"/>
    <property type="evidence" value="ECO:0007669"/>
    <property type="project" value="TreeGrafter"/>
</dbReference>
<keyword evidence="8" id="KW-1185">Reference proteome</keyword>
<gene>
    <name evidence="7" type="ORF">TSOC_008573</name>
</gene>
<dbReference type="OrthoDB" id="506929at2759"/>
<keyword evidence="3" id="KW-0547">Nucleotide-binding</keyword>
<dbReference type="GO" id="GO:0016020">
    <property type="term" value="C:membrane"/>
    <property type="evidence" value="ECO:0007669"/>
    <property type="project" value="TreeGrafter"/>
</dbReference>
<comment type="subcellular location">
    <subcellularLocation>
        <location evidence="1">Endomembrane system</location>
        <topology evidence="1">Multi-pass membrane protein</topology>
    </subcellularLocation>
</comment>
<evidence type="ECO:0000256" key="1">
    <source>
        <dbReference type="ARBA" id="ARBA00004127"/>
    </source>
</evidence>
<keyword evidence="4" id="KW-0067">ATP-binding</keyword>
<dbReference type="Pfam" id="PF00005">
    <property type="entry name" value="ABC_tran"/>
    <property type="match status" value="1"/>
</dbReference>
<dbReference type="Gene3D" id="3.40.50.300">
    <property type="entry name" value="P-loop containing nucleotide triphosphate hydrolases"/>
    <property type="match status" value="1"/>
</dbReference>
<feature type="non-terminal residue" evidence="7">
    <location>
        <position position="1"/>
    </location>
</feature>
<dbReference type="InterPro" id="IPR003439">
    <property type="entry name" value="ABC_transporter-like_ATP-bd"/>
</dbReference>
<dbReference type="AlphaFoldDB" id="A0A2J7ZY57"/>
<organism evidence="7 8">
    <name type="scientific">Tetrabaena socialis</name>
    <dbReference type="NCBI Taxonomy" id="47790"/>
    <lineage>
        <taxon>Eukaryota</taxon>
        <taxon>Viridiplantae</taxon>
        <taxon>Chlorophyta</taxon>
        <taxon>core chlorophytes</taxon>
        <taxon>Chlorophyceae</taxon>
        <taxon>CS clade</taxon>
        <taxon>Chlamydomonadales</taxon>
        <taxon>Tetrabaenaceae</taxon>
        <taxon>Tetrabaena</taxon>
    </lineage>
</organism>
<protein>
    <submittedName>
        <fullName evidence="7">ABC transporter C family member 2</fullName>
    </submittedName>
</protein>
<evidence type="ECO:0000256" key="2">
    <source>
        <dbReference type="ARBA" id="ARBA00022737"/>
    </source>
</evidence>
<dbReference type="GO" id="GO:0012505">
    <property type="term" value="C:endomembrane system"/>
    <property type="evidence" value="ECO:0007669"/>
    <property type="project" value="UniProtKB-SubCell"/>
</dbReference>
<evidence type="ECO:0000313" key="8">
    <source>
        <dbReference type="Proteomes" id="UP000236333"/>
    </source>
</evidence>
<dbReference type="EMBL" id="PGGS01000325">
    <property type="protein sequence ID" value="PNH05197.1"/>
    <property type="molecule type" value="Genomic_DNA"/>
</dbReference>
<dbReference type="SUPFAM" id="SSF52540">
    <property type="entry name" value="P-loop containing nucleoside triphosphate hydrolases"/>
    <property type="match status" value="1"/>
</dbReference>
<feature type="compositionally biased region" description="Low complexity" evidence="5">
    <location>
        <begin position="120"/>
        <end position="133"/>
    </location>
</feature>
<dbReference type="GO" id="GO:0005524">
    <property type="term" value="F:ATP binding"/>
    <property type="evidence" value="ECO:0007669"/>
    <property type="project" value="UniProtKB-KW"/>
</dbReference>
<dbReference type="Proteomes" id="UP000236333">
    <property type="component" value="Unassembled WGS sequence"/>
</dbReference>
<dbReference type="GO" id="GO:0016887">
    <property type="term" value="F:ATP hydrolysis activity"/>
    <property type="evidence" value="ECO:0007669"/>
    <property type="project" value="InterPro"/>
</dbReference>
<dbReference type="PANTHER" id="PTHR24223:SF443">
    <property type="entry name" value="MULTIDRUG-RESISTANCE LIKE PROTEIN 1, ISOFORM I"/>
    <property type="match status" value="1"/>
</dbReference>
<evidence type="ECO:0000256" key="3">
    <source>
        <dbReference type="ARBA" id="ARBA00022741"/>
    </source>
</evidence>
<dbReference type="InterPro" id="IPR050173">
    <property type="entry name" value="ABC_transporter_C-like"/>
</dbReference>
<dbReference type="PANTHER" id="PTHR24223">
    <property type="entry name" value="ATP-BINDING CASSETTE SUB-FAMILY C"/>
    <property type="match status" value="1"/>
</dbReference>
<evidence type="ECO:0000256" key="4">
    <source>
        <dbReference type="ARBA" id="ARBA00022840"/>
    </source>
</evidence>
<evidence type="ECO:0000313" key="7">
    <source>
        <dbReference type="EMBL" id="PNH05197.1"/>
    </source>
</evidence>
<evidence type="ECO:0000259" key="6">
    <source>
        <dbReference type="Pfam" id="PF00005"/>
    </source>
</evidence>
<accession>A0A2J7ZY57</accession>